<dbReference type="RefSeq" id="WP_349144069.1">
    <property type="nucleotide sequence ID" value="NZ_JBBMFC010000008.1"/>
</dbReference>
<proteinExistence type="predicted"/>
<keyword evidence="2" id="KW-1185">Reference proteome</keyword>
<dbReference type="Proteomes" id="UP001470288">
    <property type="component" value="Unassembled WGS sequence"/>
</dbReference>
<protein>
    <recommendedName>
        <fullName evidence="3">Phage tail protein</fullName>
    </recommendedName>
</protein>
<evidence type="ECO:0008006" key="3">
    <source>
        <dbReference type="Google" id="ProtNLM"/>
    </source>
</evidence>
<evidence type="ECO:0000313" key="2">
    <source>
        <dbReference type="Proteomes" id="UP001470288"/>
    </source>
</evidence>
<reference evidence="1 2" key="1">
    <citation type="submission" date="2024-03" db="EMBL/GenBank/DDBJ databases">
        <title>Human intestinal bacterial collection.</title>
        <authorList>
            <person name="Pauvert C."/>
            <person name="Hitch T.C.A."/>
            <person name="Clavel T."/>
        </authorList>
    </citation>
    <scope>NUCLEOTIDE SEQUENCE [LARGE SCALE GENOMIC DNA]</scope>
    <source>
        <strain evidence="1 2">CLA-AA-H78B</strain>
    </source>
</reference>
<organism evidence="1 2">
    <name type="scientific">Hominiventricola aquisgranensis</name>
    <dbReference type="NCBI Taxonomy" id="3133164"/>
    <lineage>
        <taxon>Bacteria</taxon>
        <taxon>Bacillati</taxon>
        <taxon>Bacillota</taxon>
        <taxon>Clostridia</taxon>
        <taxon>Lachnospirales</taxon>
        <taxon>Lachnospiraceae</taxon>
        <taxon>Hominiventricola</taxon>
    </lineage>
</organism>
<comment type="caution">
    <text evidence="1">The sequence shown here is derived from an EMBL/GenBank/DDBJ whole genome shotgun (WGS) entry which is preliminary data.</text>
</comment>
<gene>
    <name evidence="1" type="ORF">WMO62_05700</name>
</gene>
<sequence>MIFINGHPYKNYDIGPGLTVATNVSDGRNALGEFVGQRIGRDQDKIDGLVWTMLDAAEWNAIMQEFNEFVVVVKFPDMVNGGWKTERMYPGNRTANIAAEDPVTGLPTVYKNCKVNLIDCGER</sequence>
<accession>A0ABV1HZJ4</accession>
<name>A0ABV1HZJ4_9FIRM</name>
<evidence type="ECO:0000313" key="1">
    <source>
        <dbReference type="EMBL" id="MEQ2578341.1"/>
    </source>
</evidence>
<dbReference type="EMBL" id="JBBMFC010000008">
    <property type="protein sequence ID" value="MEQ2578341.1"/>
    <property type="molecule type" value="Genomic_DNA"/>
</dbReference>